<sequence>MSLGEDEKTPNSLLLMEKMKILISLSREGGDLLLKEKIQGGRFVVEGEDSKEGGDLLLREKIQGGRFVVEGEDSREEGLFIVEGEEMKNLNFFFRRWRLFVEGEDRAASEGKIT</sequence>
<dbReference type="Proteomes" id="UP001314170">
    <property type="component" value="Unassembled WGS sequence"/>
</dbReference>
<accession>A0AAV1SKK7</accession>
<name>A0AAV1SKK7_9ROSI</name>
<protein>
    <submittedName>
        <fullName evidence="1">Uncharacterized protein</fullName>
    </submittedName>
</protein>
<dbReference type="EMBL" id="CAWUPB010001184">
    <property type="protein sequence ID" value="CAK7351065.1"/>
    <property type="molecule type" value="Genomic_DNA"/>
</dbReference>
<evidence type="ECO:0000313" key="2">
    <source>
        <dbReference type="Proteomes" id="UP001314170"/>
    </source>
</evidence>
<evidence type="ECO:0000313" key="1">
    <source>
        <dbReference type="EMBL" id="CAK7351065.1"/>
    </source>
</evidence>
<reference evidence="1 2" key="1">
    <citation type="submission" date="2024-01" db="EMBL/GenBank/DDBJ databases">
        <authorList>
            <person name="Waweru B."/>
        </authorList>
    </citation>
    <scope>NUCLEOTIDE SEQUENCE [LARGE SCALE GENOMIC DNA]</scope>
</reference>
<organism evidence="1 2">
    <name type="scientific">Dovyalis caffra</name>
    <dbReference type="NCBI Taxonomy" id="77055"/>
    <lineage>
        <taxon>Eukaryota</taxon>
        <taxon>Viridiplantae</taxon>
        <taxon>Streptophyta</taxon>
        <taxon>Embryophyta</taxon>
        <taxon>Tracheophyta</taxon>
        <taxon>Spermatophyta</taxon>
        <taxon>Magnoliopsida</taxon>
        <taxon>eudicotyledons</taxon>
        <taxon>Gunneridae</taxon>
        <taxon>Pentapetalae</taxon>
        <taxon>rosids</taxon>
        <taxon>fabids</taxon>
        <taxon>Malpighiales</taxon>
        <taxon>Salicaceae</taxon>
        <taxon>Flacourtieae</taxon>
        <taxon>Dovyalis</taxon>
    </lineage>
</organism>
<keyword evidence="2" id="KW-1185">Reference proteome</keyword>
<gene>
    <name evidence="1" type="ORF">DCAF_LOCUS23667</name>
</gene>
<dbReference type="AlphaFoldDB" id="A0AAV1SKK7"/>
<proteinExistence type="predicted"/>
<comment type="caution">
    <text evidence="1">The sequence shown here is derived from an EMBL/GenBank/DDBJ whole genome shotgun (WGS) entry which is preliminary data.</text>
</comment>